<protein>
    <submittedName>
        <fullName evidence="2">Uncharacterized protein involved in type VI secretion and phage assembly</fullName>
    </submittedName>
</protein>
<dbReference type="InterPro" id="IPR037026">
    <property type="entry name" value="Vgr_OB-fold_dom_sf"/>
</dbReference>
<evidence type="ECO:0000313" key="2">
    <source>
        <dbReference type="EMBL" id="TDU87700.1"/>
    </source>
</evidence>
<dbReference type="EMBL" id="SOCE01000001">
    <property type="protein sequence ID" value="TDU87700.1"/>
    <property type="molecule type" value="Genomic_DNA"/>
</dbReference>
<dbReference type="InterPro" id="IPR047702">
    <property type="entry name" value="VgrG-rel"/>
</dbReference>
<evidence type="ECO:0000313" key="3">
    <source>
        <dbReference type="Proteomes" id="UP000295151"/>
    </source>
</evidence>
<sequence length="583" mass="61019">MSIVNSCLIEINGTALPDDVVNLLSTIYVDDSQRLPDLFEIRFRDGDHTVLAKTGAKIGSTVRISVLASTSQTPALLMAGEITALEAEFDTGGSFTVLRGYDPAHRLFRGRGTGSYLQMTASDIAQKVSQRAGFTNGTIKSTTTVFEHVSQAGTSDWELLDALAADSGYEVSVRDGKFNFGPPTTAAGAPSNEQNPLVLKLGTDLLRFRAVLTSAGQVKEVEVRGWDTSTKQALTTRRPAKTTGAELPQASPAEFAHAFGDKVYVATDVPHRTQAEVDAAAAAIAEELAGSFAEFTGVAQGNPALKAGVAITVDNLGAPFDGKYTVTTTRHRIDPTTGYTTSFAVTGAHDRSLLGLTGSTGTQRAPTGVVIGQVSDNNDPEKLGRVKVMLPWLSDDYVSAWARTVHAGAGKDRGTLIIPEVGDEVLVVFEQGDLRRPYVLGGLYNGVDKPDAQGIDPIDSGSGAVNRRSIVSRKGHRIDLLDQDGQHEGITLATGDGKLSVTVDSTSTTITVHADGTVKIEGSKGIVIDAAAAKLELKGGEVSVTATGNLQLKGANTTVEGSANTEVKGGALCSVSAALVKIN</sequence>
<dbReference type="OrthoDB" id="1907165at2"/>
<dbReference type="Proteomes" id="UP000295151">
    <property type="component" value="Unassembled WGS sequence"/>
</dbReference>
<evidence type="ECO:0000259" key="1">
    <source>
        <dbReference type="Pfam" id="PF04717"/>
    </source>
</evidence>
<dbReference type="Pfam" id="PF04717">
    <property type="entry name" value="Phage_base_V"/>
    <property type="match status" value="1"/>
</dbReference>
<gene>
    <name evidence="2" type="ORF">EV138_1227</name>
</gene>
<dbReference type="SUPFAM" id="SSF69255">
    <property type="entry name" value="gp5 N-terminal domain-like"/>
    <property type="match status" value="1"/>
</dbReference>
<dbReference type="SUPFAM" id="SSF69349">
    <property type="entry name" value="Phage fibre proteins"/>
    <property type="match status" value="1"/>
</dbReference>
<feature type="domain" description="Gp5/Type VI secretion system Vgr protein OB-fold" evidence="1">
    <location>
        <begin position="371"/>
        <end position="444"/>
    </location>
</feature>
<accession>A0A4R7T718</accession>
<comment type="caution">
    <text evidence="2">The sequence shown here is derived from an EMBL/GenBank/DDBJ whole genome shotgun (WGS) entry which is preliminary data.</text>
</comment>
<dbReference type="Gene3D" id="2.40.50.230">
    <property type="entry name" value="Gp5 N-terminal domain"/>
    <property type="match status" value="1"/>
</dbReference>
<reference evidence="2 3" key="1">
    <citation type="submission" date="2019-03" db="EMBL/GenBank/DDBJ databases">
        <title>Genomic Encyclopedia of Type Strains, Phase III (KMG-III): the genomes of soil and plant-associated and newly described type strains.</title>
        <authorList>
            <person name="Whitman W."/>
        </authorList>
    </citation>
    <scope>NUCLEOTIDE SEQUENCE [LARGE SCALE GENOMIC DNA]</scope>
    <source>
        <strain evidence="2 3">VKM Ac-2575</strain>
    </source>
</reference>
<dbReference type="InterPro" id="IPR006531">
    <property type="entry name" value="Gp5/Vgr_OB"/>
</dbReference>
<dbReference type="Pfam" id="PF05954">
    <property type="entry name" value="Phage_GPD"/>
    <property type="match status" value="1"/>
</dbReference>
<keyword evidence="3" id="KW-1185">Reference proteome</keyword>
<dbReference type="AlphaFoldDB" id="A0A4R7T718"/>
<dbReference type="NCBIfam" id="NF033848">
    <property type="entry name" value="VgrG_rel"/>
    <property type="match status" value="1"/>
</dbReference>
<organism evidence="2 3">
    <name type="scientific">Kribbella voronezhensis</name>
    <dbReference type="NCBI Taxonomy" id="2512212"/>
    <lineage>
        <taxon>Bacteria</taxon>
        <taxon>Bacillati</taxon>
        <taxon>Actinomycetota</taxon>
        <taxon>Actinomycetes</taxon>
        <taxon>Propionibacteriales</taxon>
        <taxon>Kribbellaceae</taxon>
        <taxon>Kribbella</taxon>
    </lineage>
</organism>
<dbReference type="RefSeq" id="WP_133977434.1">
    <property type="nucleotide sequence ID" value="NZ_SOCE01000001.1"/>
</dbReference>
<proteinExistence type="predicted"/>
<dbReference type="SUPFAM" id="SSF69279">
    <property type="entry name" value="Phage tail proteins"/>
    <property type="match status" value="1"/>
</dbReference>
<name>A0A4R7T718_9ACTN</name>